<dbReference type="Proteomes" id="UP001075354">
    <property type="component" value="Chromosome 10"/>
</dbReference>
<comment type="caution">
    <text evidence="2">The sequence shown here is derived from an EMBL/GenBank/DDBJ whole genome shotgun (WGS) entry which is preliminary data.</text>
</comment>
<organism evidence="2 3">
    <name type="scientific">Megalurothrips usitatus</name>
    <name type="common">bean blossom thrips</name>
    <dbReference type="NCBI Taxonomy" id="439358"/>
    <lineage>
        <taxon>Eukaryota</taxon>
        <taxon>Metazoa</taxon>
        <taxon>Ecdysozoa</taxon>
        <taxon>Arthropoda</taxon>
        <taxon>Hexapoda</taxon>
        <taxon>Insecta</taxon>
        <taxon>Pterygota</taxon>
        <taxon>Neoptera</taxon>
        <taxon>Paraneoptera</taxon>
        <taxon>Thysanoptera</taxon>
        <taxon>Terebrantia</taxon>
        <taxon>Thripoidea</taxon>
        <taxon>Thripidae</taxon>
        <taxon>Megalurothrips</taxon>
    </lineage>
</organism>
<protein>
    <submittedName>
        <fullName evidence="2">Uncharacterized protein</fullName>
    </submittedName>
</protein>
<dbReference type="EMBL" id="JAPTSV010000010">
    <property type="protein sequence ID" value="KAJ1523163.1"/>
    <property type="molecule type" value="Genomic_DNA"/>
</dbReference>
<sequence>MRSAVVTALLLAISVGCSLAFRTGKTENEDAVLAGAQDGLLDDTIVNLDAFNGETDDDDDLPVLDADTLMEELGGAGTARRWGCKGSKCRRKCNAKGKNGACVGPVCVCWR</sequence>
<keyword evidence="3" id="KW-1185">Reference proteome</keyword>
<evidence type="ECO:0000256" key="1">
    <source>
        <dbReference type="SAM" id="SignalP"/>
    </source>
</evidence>
<accession>A0AAV7XEM5</accession>
<evidence type="ECO:0000313" key="2">
    <source>
        <dbReference type="EMBL" id="KAJ1523163.1"/>
    </source>
</evidence>
<dbReference type="PROSITE" id="PS51257">
    <property type="entry name" value="PROKAR_LIPOPROTEIN"/>
    <property type="match status" value="1"/>
</dbReference>
<evidence type="ECO:0000313" key="3">
    <source>
        <dbReference type="Proteomes" id="UP001075354"/>
    </source>
</evidence>
<reference evidence="2" key="1">
    <citation type="submission" date="2022-12" db="EMBL/GenBank/DDBJ databases">
        <title>Chromosome-level genome assembly of the bean flower thrips Megalurothrips usitatus.</title>
        <authorList>
            <person name="Ma L."/>
            <person name="Liu Q."/>
            <person name="Li H."/>
            <person name="Cai W."/>
        </authorList>
    </citation>
    <scope>NUCLEOTIDE SEQUENCE</scope>
    <source>
        <strain evidence="2">Cailab_2022a</strain>
    </source>
</reference>
<feature type="chain" id="PRO_5043372763" evidence="1">
    <location>
        <begin position="21"/>
        <end position="111"/>
    </location>
</feature>
<feature type="signal peptide" evidence="1">
    <location>
        <begin position="1"/>
        <end position="20"/>
    </location>
</feature>
<proteinExistence type="predicted"/>
<name>A0AAV7XEM5_9NEOP</name>
<keyword evidence="1" id="KW-0732">Signal</keyword>
<dbReference type="AlphaFoldDB" id="A0AAV7XEM5"/>
<gene>
    <name evidence="2" type="ORF">ONE63_001054</name>
</gene>